<dbReference type="SUPFAM" id="SSF53335">
    <property type="entry name" value="S-adenosyl-L-methionine-dependent methyltransferases"/>
    <property type="match status" value="1"/>
</dbReference>
<comment type="caution">
    <text evidence="2">The sequence shown here is derived from an EMBL/GenBank/DDBJ whole genome shotgun (WGS) entry which is preliminary data.</text>
</comment>
<evidence type="ECO:0000313" key="2">
    <source>
        <dbReference type="EMBL" id="PRC92837.1"/>
    </source>
</evidence>
<dbReference type="InterPro" id="IPR029063">
    <property type="entry name" value="SAM-dependent_MTases_sf"/>
</dbReference>
<accession>A0A2S9GYN5</accession>
<dbReference type="RefSeq" id="WP_243405409.1">
    <property type="nucleotide sequence ID" value="NZ_PUGF01000011.1"/>
</dbReference>
<gene>
    <name evidence="2" type="ORF">S2091_2567</name>
</gene>
<dbReference type="GO" id="GO:0032259">
    <property type="term" value="P:methylation"/>
    <property type="evidence" value="ECO:0007669"/>
    <property type="project" value="UniProtKB-KW"/>
</dbReference>
<dbReference type="Proteomes" id="UP000237839">
    <property type="component" value="Unassembled WGS sequence"/>
</dbReference>
<keyword evidence="2" id="KW-0489">Methyltransferase</keyword>
<dbReference type="AlphaFoldDB" id="A0A2S9GYN5"/>
<evidence type="ECO:0000313" key="3">
    <source>
        <dbReference type="Proteomes" id="UP000237839"/>
    </source>
</evidence>
<proteinExistence type="predicted"/>
<dbReference type="Gene3D" id="3.40.50.150">
    <property type="entry name" value="Vaccinia Virus protein VP39"/>
    <property type="match status" value="1"/>
</dbReference>
<dbReference type="InterPro" id="IPR041698">
    <property type="entry name" value="Methyltransf_25"/>
</dbReference>
<dbReference type="PANTHER" id="PTHR43591">
    <property type="entry name" value="METHYLTRANSFERASE"/>
    <property type="match status" value="1"/>
</dbReference>
<feature type="domain" description="Methyltransferase" evidence="1">
    <location>
        <begin position="47"/>
        <end position="132"/>
    </location>
</feature>
<keyword evidence="3" id="KW-1185">Reference proteome</keyword>
<dbReference type="Pfam" id="PF13649">
    <property type="entry name" value="Methyltransf_25"/>
    <property type="match status" value="1"/>
</dbReference>
<keyword evidence="2" id="KW-0808">Transferase</keyword>
<reference evidence="2 3" key="1">
    <citation type="submission" date="2018-02" db="EMBL/GenBank/DDBJ databases">
        <title>Solimicrobium silvestre gen. nov., sp. nov., isolated from alpine forest soil.</title>
        <authorList>
            <person name="Margesin R."/>
            <person name="Albuquerque L."/>
            <person name="Zhang D.-C."/>
            <person name="Froufe H.J.C."/>
            <person name="Severino R."/>
            <person name="Roxo I."/>
            <person name="Egas C."/>
            <person name="Da Costa M.S."/>
        </authorList>
    </citation>
    <scope>NUCLEOTIDE SEQUENCE [LARGE SCALE GENOMIC DNA]</scope>
    <source>
        <strain evidence="2 3">S20-91</strain>
    </source>
</reference>
<sequence length="215" mass="24473">MNMNTNLHNYYAQRAAHYEEIYQFPERQTELIGIATQLQHLLKDKKVLEVACGTGYWTELYAAIASQVVATDVNAEMLAIARAKQMPAERVSFQEADAFALPDGDFNACVAGFWWSHVKRSEQSAFLEGLQKTCGSGSVFVMFDNCYVEGSSTPIARTDMEGNTYQIRRLPDDSRHEVIKNFPTDSTLRKKLTQHARDIRVVRGTYYWMLTGVLR</sequence>
<protein>
    <submittedName>
        <fullName evidence="2">Methyltransferase domain</fullName>
    </submittedName>
</protein>
<organism evidence="2 3">
    <name type="scientific">Solimicrobium silvestre</name>
    <dbReference type="NCBI Taxonomy" id="2099400"/>
    <lineage>
        <taxon>Bacteria</taxon>
        <taxon>Pseudomonadati</taxon>
        <taxon>Pseudomonadota</taxon>
        <taxon>Betaproteobacteria</taxon>
        <taxon>Burkholderiales</taxon>
        <taxon>Oxalobacteraceae</taxon>
        <taxon>Solimicrobium</taxon>
    </lineage>
</organism>
<evidence type="ECO:0000259" key="1">
    <source>
        <dbReference type="Pfam" id="PF13649"/>
    </source>
</evidence>
<dbReference type="GO" id="GO:0008168">
    <property type="term" value="F:methyltransferase activity"/>
    <property type="evidence" value="ECO:0007669"/>
    <property type="project" value="UniProtKB-KW"/>
</dbReference>
<name>A0A2S9GYN5_9BURK</name>
<dbReference type="CDD" id="cd02440">
    <property type="entry name" value="AdoMet_MTases"/>
    <property type="match status" value="1"/>
</dbReference>
<dbReference type="EMBL" id="PUGF01000011">
    <property type="protein sequence ID" value="PRC92837.1"/>
    <property type="molecule type" value="Genomic_DNA"/>
</dbReference>